<feature type="domain" description="Integrase catalytic" evidence="1">
    <location>
        <begin position="1"/>
        <end position="49"/>
    </location>
</feature>
<sequence>ERCIRTLKDECTRRLLVPYIREDFLNELSLFVAWYNGERPHTVLGMLTPDEVYFKRPAACIRSRFEPRQRWPRGSPCAGPQAPIEGRRGARVDLEVSYLSGRKHLPIVRLQRAA</sequence>
<dbReference type="EMBL" id="JACXWD010000092">
    <property type="protein sequence ID" value="MBD3869454.1"/>
    <property type="molecule type" value="Genomic_DNA"/>
</dbReference>
<name>A0A8J6Y4S3_9BACT</name>
<reference evidence="2 3" key="1">
    <citation type="submission" date="2020-08" db="EMBL/GenBank/DDBJ databases">
        <title>Acidobacteriota in marine sediments use diverse sulfur dissimilation pathways.</title>
        <authorList>
            <person name="Wasmund K."/>
        </authorList>
    </citation>
    <scope>NUCLEOTIDE SEQUENCE [LARGE SCALE GENOMIC DNA]</scope>
    <source>
        <strain evidence="2">MAG AM4</strain>
    </source>
</reference>
<protein>
    <submittedName>
        <fullName evidence="2">Transposase</fullName>
    </submittedName>
</protein>
<feature type="non-terminal residue" evidence="2">
    <location>
        <position position="1"/>
    </location>
</feature>
<dbReference type="SUPFAM" id="SSF53098">
    <property type="entry name" value="Ribonuclease H-like"/>
    <property type="match status" value="1"/>
</dbReference>
<dbReference type="InterPro" id="IPR012337">
    <property type="entry name" value="RNaseH-like_sf"/>
</dbReference>
<gene>
    <name evidence="2" type="ORF">IFK94_15135</name>
</gene>
<dbReference type="GO" id="GO:0015074">
    <property type="term" value="P:DNA integration"/>
    <property type="evidence" value="ECO:0007669"/>
    <property type="project" value="InterPro"/>
</dbReference>
<dbReference type="AlphaFoldDB" id="A0A8J6Y4S3"/>
<accession>A0A8J6Y4S3</accession>
<organism evidence="2 3">
    <name type="scientific">Candidatus Polarisedimenticola svalbardensis</name>
    <dbReference type="NCBI Taxonomy" id="2886004"/>
    <lineage>
        <taxon>Bacteria</taxon>
        <taxon>Pseudomonadati</taxon>
        <taxon>Acidobacteriota</taxon>
        <taxon>Candidatus Polarisedimenticolia</taxon>
        <taxon>Candidatus Polarisedimenticolales</taxon>
        <taxon>Candidatus Polarisedimenticolaceae</taxon>
        <taxon>Candidatus Polarisedimenticola</taxon>
    </lineage>
</organism>
<dbReference type="InterPro" id="IPR001584">
    <property type="entry name" value="Integrase_cat-core"/>
</dbReference>
<dbReference type="Pfam" id="PF13683">
    <property type="entry name" value="rve_3"/>
    <property type="match status" value="1"/>
</dbReference>
<evidence type="ECO:0000259" key="1">
    <source>
        <dbReference type="Pfam" id="PF13683"/>
    </source>
</evidence>
<dbReference type="Proteomes" id="UP000648239">
    <property type="component" value="Unassembled WGS sequence"/>
</dbReference>
<evidence type="ECO:0000313" key="3">
    <source>
        <dbReference type="Proteomes" id="UP000648239"/>
    </source>
</evidence>
<comment type="caution">
    <text evidence="2">The sequence shown here is derived from an EMBL/GenBank/DDBJ whole genome shotgun (WGS) entry which is preliminary data.</text>
</comment>
<evidence type="ECO:0000313" key="2">
    <source>
        <dbReference type="EMBL" id="MBD3869454.1"/>
    </source>
</evidence>
<proteinExistence type="predicted"/>